<feature type="transmembrane region" description="Helical" evidence="1">
    <location>
        <begin position="422"/>
        <end position="443"/>
    </location>
</feature>
<feature type="transmembrane region" description="Helical" evidence="1">
    <location>
        <begin position="281"/>
        <end position="301"/>
    </location>
</feature>
<evidence type="ECO:0000313" key="2">
    <source>
        <dbReference type="EMBL" id="GBD09446.1"/>
    </source>
</evidence>
<feature type="transmembrane region" description="Helical" evidence="1">
    <location>
        <begin position="31"/>
        <end position="51"/>
    </location>
</feature>
<feature type="transmembrane region" description="Helical" evidence="1">
    <location>
        <begin position="252"/>
        <end position="274"/>
    </location>
</feature>
<keyword evidence="1" id="KW-1133">Transmembrane helix</keyword>
<feature type="transmembrane region" description="Helical" evidence="1">
    <location>
        <begin position="119"/>
        <end position="143"/>
    </location>
</feature>
<proteinExistence type="predicted"/>
<feature type="transmembrane region" description="Helical" evidence="1">
    <location>
        <begin position="79"/>
        <end position="99"/>
    </location>
</feature>
<dbReference type="Proteomes" id="UP000236642">
    <property type="component" value="Unassembled WGS sequence"/>
</dbReference>
<name>A0A2H5Y7N4_9CHLR</name>
<protein>
    <recommendedName>
        <fullName evidence="4">NADH:quinone oxidoreductase/Mrp antiporter membrane subunit domain-containing protein</fullName>
    </recommendedName>
</protein>
<feature type="transmembrane region" description="Helical" evidence="1">
    <location>
        <begin position="385"/>
        <end position="402"/>
    </location>
</feature>
<gene>
    <name evidence="2" type="ORF">HRbin22_01700</name>
</gene>
<evidence type="ECO:0008006" key="4">
    <source>
        <dbReference type="Google" id="ProtNLM"/>
    </source>
</evidence>
<evidence type="ECO:0000313" key="3">
    <source>
        <dbReference type="Proteomes" id="UP000236642"/>
    </source>
</evidence>
<dbReference type="AlphaFoldDB" id="A0A2H5Y7N4"/>
<reference evidence="3" key="1">
    <citation type="submission" date="2017-09" db="EMBL/GenBank/DDBJ databases">
        <title>Metaegenomics of thermophilic ammonia-oxidizing enrichment culture.</title>
        <authorList>
            <person name="Kato S."/>
            <person name="Suzuki K."/>
        </authorList>
    </citation>
    <scope>NUCLEOTIDE SEQUENCE [LARGE SCALE GENOMIC DNA]</scope>
</reference>
<feature type="transmembrane region" description="Helical" evidence="1">
    <location>
        <begin position="155"/>
        <end position="173"/>
    </location>
</feature>
<feature type="transmembrane region" description="Helical" evidence="1">
    <location>
        <begin position="185"/>
        <end position="203"/>
    </location>
</feature>
<keyword evidence="1" id="KW-0812">Transmembrane</keyword>
<evidence type="ECO:0000256" key="1">
    <source>
        <dbReference type="SAM" id="Phobius"/>
    </source>
</evidence>
<keyword evidence="1" id="KW-0472">Membrane</keyword>
<comment type="caution">
    <text evidence="2">The sequence shown here is derived from an EMBL/GenBank/DDBJ whole genome shotgun (WGS) entry which is preliminary data.</text>
</comment>
<feature type="transmembrane region" description="Helical" evidence="1">
    <location>
        <begin position="210"/>
        <end position="232"/>
    </location>
</feature>
<feature type="transmembrane region" description="Helical" evidence="1">
    <location>
        <begin position="348"/>
        <end position="365"/>
    </location>
</feature>
<organism evidence="2 3">
    <name type="scientific">Candidatus Thermoflexus japonica</name>
    <dbReference type="NCBI Taxonomy" id="2035417"/>
    <lineage>
        <taxon>Bacteria</taxon>
        <taxon>Bacillati</taxon>
        <taxon>Chloroflexota</taxon>
        <taxon>Thermoflexia</taxon>
        <taxon>Thermoflexales</taxon>
        <taxon>Thermoflexaceae</taxon>
        <taxon>Thermoflexus</taxon>
    </lineage>
</organism>
<dbReference type="EMBL" id="BEHY01000043">
    <property type="protein sequence ID" value="GBD09446.1"/>
    <property type="molecule type" value="Genomic_DNA"/>
</dbReference>
<sequence length="461" mass="50173">MNFPLLILLAVPFLAAPVIYPLRRTPLAAPFAAAVALALVGFLWIVPWPLATTRPDQATLGAPLVLLGRSVRLTETDRWALSTLWGCAALMFLAAWPFRFERRLYPIGLAAGGLWTIGLLLRPISLGTFFIGSAALLLALTLLGEGHGMEGATQYLIAASLGFLAWVMAAWAAEQTTLNPGQPLWTTLTIMLIEIALILWLGVWPAYRWVLLLFAEGAPVGAAFTVFLLNYGTWFWLLAWAQEFPWLPQLPGWSAGLQAMGILMMLSSAVLALAERGWGIIGGYAWLASSGLSWLALGLGTVEGIHLSAWTLWIRIVALVGLAFGLAAHRRMSGSTESGRVPLDRGPWVIALLLGSGMALIDVPPFPGFTARWALTRLLLPSHPFLSLAWIGGAGLLGWALLRELLRPQGEILPLRPMPRSAVWFGIAWWTAELLLLLTSPWLSLPLRSLANAWIQLGLLE</sequence>
<accession>A0A2H5Y7N4</accession>
<feature type="transmembrane region" description="Helical" evidence="1">
    <location>
        <begin position="307"/>
        <end position="327"/>
    </location>
</feature>